<dbReference type="PIRSF" id="PIRSF000538">
    <property type="entry name" value="GlpK"/>
    <property type="match status" value="1"/>
</dbReference>
<dbReference type="InterPro" id="IPR050406">
    <property type="entry name" value="FGGY_Carb_Kinase"/>
</dbReference>
<comment type="caution">
    <text evidence="7">The sequence shown here is derived from an EMBL/GenBank/DDBJ whole genome shotgun (WGS) entry which is preliminary data.</text>
</comment>
<evidence type="ECO:0000259" key="5">
    <source>
        <dbReference type="Pfam" id="PF00370"/>
    </source>
</evidence>
<evidence type="ECO:0000313" key="7">
    <source>
        <dbReference type="EMBL" id="MBS4196045.1"/>
    </source>
</evidence>
<dbReference type="PROSITE" id="PS00445">
    <property type="entry name" value="FGGY_KINASES_2"/>
    <property type="match status" value="1"/>
</dbReference>
<dbReference type="SUPFAM" id="SSF53067">
    <property type="entry name" value="Actin-like ATPase domain"/>
    <property type="match status" value="2"/>
</dbReference>
<dbReference type="Pfam" id="PF00370">
    <property type="entry name" value="FGGY_N"/>
    <property type="match status" value="1"/>
</dbReference>
<evidence type="ECO:0000259" key="6">
    <source>
        <dbReference type="Pfam" id="PF02782"/>
    </source>
</evidence>
<feature type="domain" description="Carbohydrate kinase FGGY N-terminal" evidence="5">
    <location>
        <begin position="5"/>
        <end position="248"/>
    </location>
</feature>
<protein>
    <submittedName>
        <fullName evidence="7">Gluconokinase</fullName>
    </submittedName>
</protein>
<dbReference type="InterPro" id="IPR018485">
    <property type="entry name" value="FGGY_C"/>
</dbReference>
<dbReference type="GO" id="GO:0016773">
    <property type="term" value="F:phosphotransferase activity, alcohol group as acceptor"/>
    <property type="evidence" value="ECO:0007669"/>
    <property type="project" value="InterPro"/>
</dbReference>
<evidence type="ECO:0000256" key="4">
    <source>
        <dbReference type="RuleBase" id="RU003733"/>
    </source>
</evidence>
<accession>A0A942TE97</accession>
<dbReference type="PANTHER" id="PTHR43095:SF2">
    <property type="entry name" value="GLUCONOKINASE"/>
    <property type="match status" value="1"/>
</dbReference>
<keyword evidence="8" id="KW-1185">Reference proteome</keyword>
<evidence type="ECO:0000256" key="2">
    <source>
        <dbReference type="ARBA" id="ARBA00022679"/>
    </source>
</evidence>
<comment type="similarity">
    <text evidence="1 4">Belongs to the FGGY kinase family.</text>
</comment>
<dbReference type="AlphaFoldDB" id="A0A942TE97"/>
<dbReference type="InterPro" id="IPR000577">
    <property type="entry name" value="Carb_kinase_FGGY"/>
</dbReference>
<dbReference type="Proteomes" id="UP000681414">
    <property type="component" value="Unassembled WGS sequence"/>
</dbReference>
<dbReference type="Gene3D" id="3.30.420.40">
    <property type="match status" value="2"/>
</dbReference>
<evidence type="ECO:0000256" key="1">
    <source>
        <dbReference type="ARBA" id="ARBA00009156"/>
    </source>
</evidence>
<feature type="domain" description="Carbohydrate kinase FGGY C-terminal" evidence="6">
    <location>
        <begin position="258"/>
        <end position="442"/>
    </location>
</feature>
<dbReference type="Pfam" id="PF02782">
    <property type="entry name" value="FGGY_C"/>
    <property type="match status" value="1"/>
</dbReference>
<dbReference type="InterPro" id="IPR018483">
    <property type="entry name" value="Carb_kinase_FGGY_CS"/>
</dbReference>
<dbReference type="EMBL" id="JAGYPG010000002">
    <property type="protein sequence ID" value="MBS4196045.1"/>
    <property type="molecule type" value="Genomic_DNA"/>
</dbReference>
<reference evidence="7 8" key="1">
    <citation type="submission" date="2021-05" db="EMBL/GenBank/DDBJ databases">
        <title>Novel Bacillus species.</title>
        <authorList>
            <person name="Liu G."/>
        </authorList>
    </citation>
    <scope>NUCLEOTIDE SEQUENCE [LARGE SCALE GENOMIC DNA]</scope>
    <source>
        <strain evidence="8">FJAT-49780</strain>
    </source>
</reference>
<keyword evidence="2 4" id="KW-0808">Transferase</keyword>
<dbReference type="GO" id="GO:0016301">
    <property type="term" value="F:kinase activity"/>
    <property type="evidence" value="ECO:0007669"/>
    <property type="project" value="UniProtKB-KW"/>
</dbReference>
<organism evidence="7 8">
    <name type="scientific">Lederbergia citri</name>
    <dbReference type="NCBI Taxonomy" id="2833580"/>
    <lineage>
        <taxon>Bacteria</taxon>
        <taxon>Bacillati</taxon>
        <taxon>Bacillota</taxon>
        <taxon>Bacilli</taxon>
        <taxon>Bacillales</taxon>
        <taxon>Bacillaceae</taxon>
        <taxon>Lederbergia</taxon>
    </lineage>
</organism>
<dbReference type="InterPro" id="IPR043129">
    <property type="entry name" value="ATPase_NBD"/>
</dbReference>
<evidence type="ECO:0000256" key="3">
    <source>
        <dbReference type="ARBA" id="ARBA00022777"/>
    </source>
</evidence>
<dbReference type="CDD" id="cd07770">
    <property type="entry name" value="ASKHA_NBD_FGGY_GntK"/>
    <property type="match status" value="1"/>
</dbReference>
<sequence length="485" mass="53840">MSGNYVIGLDLGTTSAKAVIFHLNGKVKSEAECLITTYYPESGWVEQDPNEIERFAIKAIKDAMDQAGIQKEEAFAIGISCAMHSLICVDQEGNPLSNALIWSDGRSSQQAEGFSEEERQDLFLKTGVPIHPMTPFTKLVWMKETEFEPYKKAAYFMSVKEFILFKWFGERVVDYSMASATGLFNPSILGWDEKALEFAQIEENQLSKVVPPTYILNNLDKKVAEGMGLPSDIPVIIGAADGQLANLGIGAILPGEVAITVGTSGAVRQFSKGVRINEKRETFSYAFTDEYSIIGGPSNNGGIALQWLKELLNNEDSYSDFIEKAGKVAPGAEGIIFHPYINGERAPIWNQRATGNFSGLSITHKQEHFIRAVLEGITFNLYQIERALCRLAGEPSRIYVNGGLARSNLWLQMLADIFGKEVYVAETHHSSAWGAAWTALVAIGKVHSFEEIKDNIQLGAPIVPNEETHRTYQEIYKEYMKRSRI</sequence>
<name>A0A942TE97_9BACI</name>
<dbReference type="PANTHER" id="PTHR43095">
    <property type="entry name" value="SUGAR KINASE"/>
    <property type="match status" value="1"/>
</dbReference>
<evidence type="ECO:0000313" key="8">
    <source>
        <dbReference type="Proteomes" id="UP000681414"/>
    </source>
</evidence>
<dbReference type="RefSeq" id="WP_213125210.1">
    <property type="nucleotide sequence ID" value="NZ_JAGYPG010000002.1"/>
</dbReference>
<gene>
    <name evidence="7" type="ORF">KHA97_13345</name>
</gene>
<proteinExistence type="inferred from homology"/>
<dbReference type="GO" id="GO:0005975">
    <property type="term" value="P:carbohydrate metabolic process"/>
    <property type="evidence" value="ECO:0007669"/>
    <property type="project" value="InterPro"/>
</dbReference>
<keyword evidence="3 4" id="KW-0418">Kinase</keyword>
<dbReference type="InterPro" id="IPR018484">
    <property type="entry name" value="FGGY_N"/>
</dbReference>